<protein>
    <submittedName>
        <fullName evidence="2">Uncharacterized protein</fullName>
    </submittedName>
</protein>
<proteinExistence type="predicted"/>
<organism evidence="2 3">
    <name type="scientific">Amycolatopsis roodepoortensis</name>
    <dbReference type="NCBI Taxonomy" id="700274"/>
    <lineage>
        <taxon>Bacteria</taxon>
        <taxon>Bacillati</taxon>
        <taxon>Actinomycetota</taxon>
        <taxon>Actinomycetes</taxon>
        <taxon>Pseudonocardiales</taxon>
        <taxon>Pseudonocardiaceae</taxon>
        <taxon>Amycolatopsis</taxon>
    </lineage>
</organism>
<comment type="caution">
    <text evidence="2">The sequence shown here is derived from an EMBL/GenBank/DDBJ whole genome shotgun (WGS) entry which is preliminary data.</text>
</comment>
<dbReference type="EMBL" id="JADBEJ010000005">
    <property type="protein sequence ID" value="MBE1578830.1"/>
    <property type="molecule type" value="Genomic_DNA"/>
</dbReference>
<evidence type="ECO:0000313" key="3">
    <source>
        <dbReference type="Proteomes" id="UP000656548"/>
    </source>
</evidence>
<feature type="transmembrane region" description="Helical" evidence="1">
    <location>
        <begin position="6"/>
        <end position="25"/>
    </location>
</feature>
<reference evidence="2 3" key="1">
    <citation type="submission" date="2020-10" db="EMBL/GenBank/DDBJ databases">
        <title>Sequencing the genomes of 1000 actinobacteria strains.</title>
        <authorList>
            <person name="Klenk H.-P."/>
        </authorList>
    </citation>
    <scope>NUCLEOTIDE SEQUENCE [LARGE SCALE GENOMIC DNA]</scope>
    <source>
        <strain evidence="2 3">DSM 46661</strain>
    </source>
</reference>
<evidence type="ECO:0000256" key="1">
    <source>
        <dbReference type="SAM" id="Phobius"/>
    </source>
</evidence>
<dbReference type="RefSeq" id="WP_192745709.1">
    <property type="nucleotide sequence ID" value="NZ_JADBEJ010000005.1"/>
</dbReference>
<accession>A0ABR9LEX1</accession>
<keyword evidence="1" id="KW-0472">Membrane</keyword>
<keyword evidence="1" id="KW-1133">Transmembrane helix</keyword>
<name>A0ABR9LEX1_9PSEU</name>
<dbReference type="Proteomes" id="UP000656548">
    <property type="component" value="Unassembled WGS sequence"/>
</dbReference>
<keyword evidence="3" id="KW-1185">Reference proteome</keyword>
<keyword evidence="1" id="KW-0812">Transmembrane</keyword>
<gene>
    <name evidence="2" type="ORF">H4W30_005890</name>
</gene>
<sequence length="49" mass="5187">MANPVAIGLGVIAVLGAVVLLRASIRVLRRAGLRVDAILAEELDDRPPR</sequence>
<evidence type="ECO:0000313" key="2">
    <source>
        <dbReference type="EMBL" id="MBE1578830.1"/>
    </source>
</evidence>